<sequence length="72" mass="7686">MGSRKPSIRRASFSATQATSKRTDIPKGYLAVYAGDQMKRLPSFQGYGGGGGGIQGEGYSPLHVFPVFEFGL</sequence>
<dbReference type="AlphaFoldDB" id="A0AAN9FD45"/>
<evidence type="ECO:0000313" key="2">
    <source>
        <dbReference type="EMBL" id="KAK7274332.1"/>
    </source>
</evidence>
<organism evidence="2 3">
    <name type="scientific">Crotalaria pallida</name>
    <name type="common">Smooth rattlebox</name>
    <name type="synonym">Crotalaria striata</name>
    <dbReference type="NCBI Taxonomy" id="3830"/>
    <lineage>
        <taxon>Eukaryota</taxon>
        <taxon>Viridiplantae</taxon>
        <taxon>Streptophyta</taxon>
        <taxon>Embryophyta</taxon>
        <taxon>Tracheophyta</taxon>
        <taxon>Spermatophyta</taxon>
        <taxon>Magnoliopsida</taxon>
        <taxon>eudicotyledons</taxon>
        <taxon>Gunneridae</taxon>
        <taxon>Pentapetalae</taxon>
        <taxon>rosids</taxon>
        <taxon>fabids</taxon>
        <taxon>Fabales</taxon>
        <taxon>Fabaceae</taxon>
        <taxon>Papilionoideae</taxon>
        <taxon>50 kb inversion clade</taxon>
        <taxon>genistoids sensu lato</taxon>
        <taxon>core genistoids</taxon>
        <taxon>Crotalarieae</taxon>
        <taxon>Crotalaria</taxon>
    </lineage>
</organism>
<evidence type="ECO:0000256" key="1">
    <source>
        <dbReference type="SAM" id="MobiDB-lite"/>
    </source>
</evidence>
<accession>A0AAN9FD45</accession>
<gene>
    <name evidence="2" type="ORF">RIF29_15416</name>
</gene>
<protein>
    <submittedName>
        <fullName evidence="2">Uncharacterized protein</fullName>
    </submittedName>
</protein>
<dbReference type="Proteomes" id="UP001372338">
    <property type="component" value="Unassembled WGS sequence"/>
</dbReference>
<dbReference type="EMBL" id="JAYWIO010000003">
    <property type="protein sequence ID" value="KAK7274332.1"/>
    <property type="molecule type" value="Genomic_DNA"/>
</dbReference>
<proteinExistence type="predicted"/>
<comment type="caution">
    <text evidence="2">The sequence shown here is derived from an EMBL/GenBank/DDBJ whole genome shotgun (WGS) entry which is preliminary data.</text>
</comment>
<feature type="region of interest" description="Disordered" evidence="1">
    <location>
        <begin position="1"/>
        <end position="20"/>
    </location>
</feature>
<keyword evidence="3" id="KW-1185">Reference proteome</keyword>
<reference evidence="2 3" key="1">
    <citation type="submission" date="2024-01" db="EMBL/GenBank/DDBJ databases">
        <title>The genomes of 5 underutilized Papilionoideae crops provide insights into root nodulation and disease resistanc.</title>
        <authorList>
            <person name="Yuan L."/>
        </authorList>
    </citation>
    <scope>NUCLEOTIDE SEQUENCE [LARGE SCALE GENOMIC DNA]</scope>
    <source>
        <strain evidence="2">ZHUSHIDOU_FW_LH</strain>
        <tissue evidence="2">Leaf</tissue>
    </source>
</reference>
<evidence type="ECO:0000313" key="3">
    <source>
        <dbReference type="Proteomes" id="UP001372338"/>
    </source>
</evidence>
<name>A0AAN9FD45_CROPI</name>